<accession>A0A934VM62</accession>
<feature type="domain" description="AraC effector-binding" evidence="1">
    <location>
        <begin position="155"/>
        <end position="307"/>
    </location>
</feature>
<dbReference type="RefSeq" id="WP_200391375.1">
    <property type="nucleotide sequence ID" value="NZ_JAENIO010000015.1"/>
</dbReference>
<dbReference type="InterPro" id="IPR011256">
    <property type="entry name" value="Reg_factor_effector_dom_sf"/>
</dbReference>
<evidence type="ECO:0000313" key="3">
    <source>
        <dbReference type="Proteomes" id="UP000604083"/>
    </source>
</evidence>
<dbReference type="SUPFAM" id="SSF55136">
    <property type="entry name" value="Probable bacterial effector-binding domain"/>
    <property type="match status" value="1"/>
</dbReference>
<name>A0A934VM62_9BACT</name>
<evidence type="ECO:0000259" key="1">
    <source>
        <dbReference type="SMART" id="SM00871"/>
    </source>
</evidence>
<dbReference type="InterPro" id="IPR029442">
    <property type="entry name" value="GyrI-like"/>
</dbReference>
<organism evidence="2 3">
    <name type="scientific">Roseibacillus ishigakijimensis</name>
    <dbReference type="NCBI Taxonomy" id="454146"/>
    <lineage>
        <taxon>Bacteria</taxon>
        <taxon>Pseudomonadati</taxon>
        <taxon>Verrucomicrobiota</taxon>
        <taxon>Verrucomicrobiia</taxon>
        <taxon>Verrucomicrobiales</taxon>
        <taxon>Verrucomicrobiaceae</taxon>
        <taxon>Roseibacillus</taxon>
    </lineage>
</organism>
<dbReference type="InterPro" id="IPR010499">
    <property type="entry name" value="AraC_E-bd"/>
</dbReference>
<dbReference type="Pfam" id="PF06445">
    <property type="entry name" value="GyrI-like"/>
    <property type="match status" value="1"/>
</dbReference>
<comment type="caution">
    <text evidence="2">The sequence shown here is derived from an EMBL/GenBank/DDBJ whole genome shotgun (WGS) entry which is preliminary data.</text>
</comment>
<dbReference type="SMART" id="SM00871">
    <property type="entry name" value="AraC_E_bind"/>
    <property type="match status" value="1"/>
</dbReference>
<dbReference type="AlphaFoldDB" id="A0A934VM62"/>
<gene>
    <name evidence="2" type="ORF">JIN78_07715</name>
</gene>
<dbReference type="Pfam" id="PF10604">
    <property type="entry name" value="Polyketide_cyc2"/>
    <property type="match status" value="1"/>
</dbReference>
<keyword evidence="3" id="KW-1185">Reference proteome</keyword>
<dbReference type="Gene3D" id="3.30.530.20">
    <property type="match status" value="1"/>
</dbReference>
<dbReference type="Proteomes" id="UP000604083">
    <property type="component" value="Unassembled WGS sequence"/>
</dbReference>
<reference evidence="2" key="1">
    <citation type="submission" date="2021-01" db="EMBL/GenBank/DDBJ databases">
        <title>Modified the classification status of verrucomicrobia.</title>
        <authorList>
            <person name="Feng X."/>
        </authorList>
    </citation>
    <scope>NUCLEOTIDE SEQUENCE</scope>
    <source>
        <strain evidence="2">KCTC 12986</strain>
    </source>
</reference>
<dbReference type="InterPro" id="IPR023393">
    <property type="entry name" value="START-like_dom_sf"/>
</dbReference>
<dbReference type="SUPFAM" id="SSF55961">
    <property type="entry name" value="Bet v1-like"/>
    <property type="match status" value="1"/>
</dbReference>
<dbReference type="EMBL" id="JAENIO010000015">
    <property type="protein sequence ID" value="MBK1833942.1"/>
    <property type="molecule type" value="Genomic_DNA"/>
</dbReference>
<dbReference type="Gene3D" id="3.20.80.10">
    <property type="entry name" value="Regulatory factor, effector binding domain"/>
    <property type="match status" value="1"/>
</dbReference>
<dbReference type="InterPro" id="IPR019587">
    <property type="entry name" value="Polyketide_cyclase/dehydratase"/>
</dbReference>
<sequence>MSNFEVERSILIGEPAEKVFATVRDFKTWPRWSPWLYAERDCPLDFFPEGKGYAWDGEVIGGGKIEVTSERENEFIELELTLTSPWKSVSRVRFDFGREGDRTRVMWKMHGKLPFYLFFLRDMMVANIALDYKRGLAMLKDLIQKGEVPSKVELLGEEDFAGFSYVGVNTTCRIADVAEKMEMDLHRMEKWVQDQHITPKGPPLAIYHKWSPTQGITRFTLGFPVEKVPGWLPEDLVSEKIPACRVQKIRHTGSYQHLGNAWAAAVARVRARQWKCARGIHPFEIYNSDPGTTADDKLVTTVHFAVAGQARRD</sequence>
<protein>
    <submittedName>
        <fullName evidence="2">SRPBCC family protein</fullName>
    </submittedName>
</protein>
<proteinExistence type="predicted"/>
<evidence type="ECO:0000313" key="2">
    <source>
        <dbReference type="EMBL" id="MBK1833942.1"/>
    </source>
</evidence>
<dbReference type="CDD" id="cd07818">
    <property type="entry name" value="SRPBCC_1"/>
    <property type="match status" value="1"/>
</dbReference>